<accession>A0A5B7GQN6</accession>
<dbReference type="EMBL" id="VSRR010019592">
    <property type="protein sequence ID" value="MPC62370.1"/>
    <property type="molecule type" value="Genomic_DNA"/>
</dbReference>
<evidence type="ECO:0000313" key="3">
    <source>
        <dbReference type="Proteomes" id="UP000324222"/>
    </source>
</evidence>
<feature type="region of interest" description="Disordered" evidence="1">
    <location>
        <begin position="16"/>
        <end position="50"/>
    </location>
</feature>
<name>A0A5B7GQN6_PORTR</name>
<sequence length="100" mass="10800">MRIMGDIRKSPAAFLTRTHPFGGTRSEGRLRRGSGVPGTLEPSAPDRRLPVINITPSVGRLAPSPSMSLSAGEHILMEGKKPPAEANTRRAVRVAVMRIF</sequence>
<proteinExistence type="predicted"/>
<comment type="caution">
    <text evidence="2">The sequence shown here is derived from an EMBL/GenBank/DDBJ whole genome shotgun (WGS) entry which is preliminary data.</text>
</comment>
<reference evidence="2 3" key="1">
    <citation type="submission" date="2019-05" db="EMBL/GenBank/DDBJ databases">
        <title>Another draft genome of Portunus trituberculatus and its Hox gene families provides insights of decapod evolution.</title>
        <authorList>
            <person name="Jeong J.-H."/>
            <person name="Song I."/>
            <person name="Kim S."/>
            <person name="Choi T."/>
            <person name="Kim D."/>
            <person name="Ryu S."/>
            <person name="Kim W."/>
        </authorList>
    </citation>
    <scope>NUCLEOTIDE SEQUENCE [LARGE SCALE GENOMIC DNA]</scope>
    <source>
        <tissue evidence="2">Muscle</tissue>
    </source>
</reference>
<protein>
    <submittedName>
        <fullName evidence="2">Uncharacterized protein</fullName>
    </submittedName>
</protein>
<gene>
    <name evidence="2" type="ORF">E2C01_056455</name>
</gene>
<dbReference type="AlphaFoldDB" id="A0A5B7GQN6"/>
<dbReference type="Proteomes" id="UP000324222">
    <property type="component" value="Unassembled WGS sequence"/>
</dbReference>
<keyword evidence="3" id="KW-1185">Reference proteome</keyword>
<evidence type="ECO:0000313" key="2">
    <source>
        <dbReference type="EMBL" id="MPC62370.1"/>
    </source>
</evidence>
<organism evidence="2 3">
    <name type="scientific">Portunus trituberculatus</name>
    <name type="common">Swimming crab</name>
    <name type="synonym">Neptunus trituberculatus</name>
    <dbReference type="NCBI Taxonomy" id="210409"/>
    <lineage>
        <taxon>Eukaryota</taxon>
        <taxon>Metazoa</taxon>
        <taxon>Ecdysozoa</taxon>
        <taxon>Arthropoda</taxon>
        <taxon>Crustacea</taxon>
        <taxon>Multicrustacea</taxon>
        <taxon>Malacostraca</taxon>
        <taxon>Eumalacostraca</taxon>
        <taxon>Eucarida</taxon>
        <taxon>Decapoda</taxon>
        <taxon>Pleocyemata</taxon>
        <taxon>Brachyura</taxon>
        <taxon>Eubrachyura</taxon>
        <taxon>Portunoidea</taxon>
        <taxon>Portunidae</taxon>
        <taxon>Portuninae</taxon>
        <taxon>Portunus</taxon>
    </lineage>
</organism>
<evidence type="ECO:0000256" key="1">
    <source>
        <dbReference type="SAM" id="MobiDB-lite"/>
    </source>
</evidence>